<evidence type="ECO:0000313" key="7">
    <source>
        <dbReference type="Proteomes" id="UP000053477"/>
    </source>
</evidence>
<keyword evidence="4" id="KW-1133">Transmembrane helix</keyword>
<dbReference type="STRING" id="27342.A0A0H2RXB8"/>
<evidence type="ECO:0000256" key="1">
    <source>
        <dbReference type="ARBA" id="ARBA00010515"/>
    </source>
</evidence>
<dbReference type="PANTHER" id="PTHR48081:SF26">
    <property type="entry name" value="ALPHA_BETA HYDROLASE FOLD-3 DOMAIN-CONTAINING PROTEIN"/>
    <property type="match status" value="1"/>
</dbReference>
<dbReference type="InterPro" id="IPR033140">
    <property type="entry name" value="Lipase_GDXG_put_SER_AS"/>
</dbReference>
<protein>
    <submittedName>
        <fullName evidence="6">Alpha/beta-hydrolase</fullName>
    </submittedName>
</protein>
<dbReference type="Gene3D" id="3.40.50.1820">
    <property type="entry name" value="alpha/beta hydrolase"/>
    <property type="match status" value="1"/>
</dbReference>
<dbReference type="InParanoid" id="A0A0H2RXB8"/>
<comment type="similarity">
    <text evidence="1">Belongs to the 'GDXG' lipolytic enzyme family.</text>
</comment>
<keyword evidence="2 6" id="KW-0378">Hydrolase</keyword>
<dbReference type="InterPro" id="IPR013094">
    <property type="entry name" value="AB_hydrolase_3"/>
</dbReference>
<keyword evidence="4" id="KW-0472">Membrane</keyword>
<reference evidence="6 7" key="1">
    <citation type="submission" date="2015-04" db="EMBL/GenBank/DDBJ databases">
        <title>Complete genome sequence of Schizopora paradoxa KUC8140, a cosmopolitan wood degrader in East Asia.</title>
        <authorList>
            <consortium name="DOE Joint Genome Institute"/>
            <person name="Min B."/>
            <person name="Park H."/>
            <person name="Jang Y."/>
            <person name="Kim J.-J."/>
            <person name="Kim K.H."/>
            <person name="Pangilinan J."/>
            <person name="Lipzen A."/>
            <person name="Riley R."/>
            <person name="Grigoriev I.V."/>
            <person name="Spatafora J.W."/>
            <person name="Choi I.-G."/>
        </authorList>
    </citation>
    <scope>NUCLEOTIDE SEQUENCE [LARGE SCALE GENOMIC DNA]</scope>
    <source>
        <strain evidence="6 7">KUC8140</strain>
    </source>
</reference>
<dbReference type="InterPro" id="IPR050300">
    <property type="entry name" value="GDXG_lipolytic_enzyme"/>
</dbReference>
<dbReference type="GO" id="GO:0016787">
    <property type="term" value="F:hydrolase activity"/>
    <property type="evidence" value="ECO:0007669"/>
    <property type="project" value="UniProtKB-KW"/>
</dbReference>
<evidence type="ECO:0000256" key="3">
    <source>
        <dbReference type="PROSITE-ProRule" id="PRU10038"/>
    </source>
</evidence>
<sequence length="398" mass="43915">MFEFRRQPLWTVYVIYFVLSTFFVRVPIWVVTALIPSSRPRRSWSISRSFIFPALRAALDGCFRISFPSSSKHDPEYVATSEDAQKFNFTWCPSVPKDLLVGEVEEIAQRNGVELQKTYGYWFTRPGYSGAANGAAQSDEKVILHLHGGGYICASAHPKGGGNTVMTSGFFENCPSIARIFCGAYRLSTSVPFPSANPFPAALLDAAATYYYLLHAVGFRHEQVIISGDSAGGHLALALVRYLAIHQFPTLPVPGSLLLISPTVDWAVTHTGKGSSMVRNASSDYCNQFFAGHTKRCLPGTLPERDAATNAWISPTSLKLEDVEGLFKGLPKTYLLAGEAEICLDSYRTLRDRLSGDIGGNLTYNEVKDATHDFLTMSWHEPERSSAFKDIASWITAL</sequence>
<organism evidence="6 7">
    <name type="scientific">Schizopora paradoxa</name>
    <dbReference type="NCBI Taxonomy" id="27342"/>
    <lineage>
        <taxon>Eukaryota</taxon>
        <taxon>Fungi</taxon>
        <taxon>Dikarya</taxon>
        <taxon>Basidiomycota</taxon>
        <taxon>Agaricomycotina</taxon>
        <taxon>Agaricomycetes</taxon>
        <taxon>Hymenochaetales</taxon>
        <taxon>Schizoporaceae</taxon>
        <taxon>Schizopora</taxon>
    </lineage>
</organism>
<dbReference type="EMBL" id="KQ085912">
    <property type="protein sequence ID" value="KLO16755.1"/>
    <property type="molecule type" value="Genomic_DNA"/>
</dbReference>
<dbReference type="Pfam" id="PF07859">
    <property type="entry name" value="Abhydrolase_3"/>
    <property type="match status" value="1"/>
</dbReference>
<name>A0A0H2RXB8_9AGAM</name>
<keyword evidence="7" id="KW-1185">Reference proteome</keyword>
<evidence type="ECO:0000256" key="2">
    <source>
        <dbReference type="ARBA" id="ARBA00022801"/>
    </source>
</evidence>
<proteinExistence type="inferred from homology"/>
<feature type="active site" evidence="3">
    <location>
        <position position="230"/>
    </location>
</feature>
<evidence type="ECO:0000256" key="4">
    <source>
        <dbReference type="SAM" id="Phobius"/>
    </source>
</evidence>
<dbReference type="PROSITE" id="PS01174">
    <property type="entry name" value="LIPASE_GDXG_SER"/>
    <property type="match status" value="1"/>
</dbReference>
<dbReference type="OrthoDB" id="2152029at2759"/>
<dbReference type="InterPro" id="IPR029058">
    <property type="entry name" value="AB_hydrolase_fold"/>
</dbReference>
<evidence type="ECO:0000313" key="6">
    <source>
        <dbReference type="EMBL" id="KLO16755.1"/>
    </source>
</evidence>
<feature type="domain" description="Alpha/beta hydrolase fold-3" evidence="5">
    <location>
        <begin position="143"/>
        <end position="375"/>
    </location>
</feature>
<feature type="transmembrane region" description="Helical" evidence="4">
    <location>
        <begin position="12"/>
        <end position="35"/>
    </location>
</feature>
<evidence type="ECO:0000259" key="5">
    <source>
        <dbReference type="Pfam" id="PF07859"/>
    </source>
</evidence>
<dbReference type="SUPFAM" id="SSF53474">
    <property type="entry name" value="alpha/beta-Hydrolases"/>
    <property type="match status" value="1"/>
</dbReference>
<dbReference type="Proteomes" id="UP000053477">
    <property type="component" value="Unassembled WGS sequence"/>
</dbReference>
<dbReference type="PANTHER" id="PTHR48081">
    <property type="entry name" value="AB HYDROLASE SUPERFAMILY PROTEIN C4A8.06C"/>
    <property type="match status" value="1"/>
</dbReference>
<keyword evidence="4" id="KW-0812">Transmembrane</keyword>
<dbReference type="AlphaFoldDB" id="A0A0H2RXB8"/>
<gene>
    <name evidence="6" type="ORF">SCHPADRAFT_919778</name>
</gene>
<accession>A0A0H2RXB8</accession>